<sequence>MPILTLPSKAKINVDTLRHYPYSRTLTATQLISLHLLLHKPAPDCESDDAQFGPYISILPRDFGGHPLTWIVHRTLGVGSREEHSLLRLLPPCVLSDLVLLERRFWKDWQAVRVYLDDFPDRSPRHHRIRAQSELILDFVWAWLNVNTRCLYDDLGLDKDNNISLCPVFDFANHAWIQPTMQPLRVARSEISPGRARNADLVCVSCDKGISRDQEATLRYGGHPNRTLFVEYGFTNTITSGELMSGAYPGEVSVHDVVTSLLDSPGETGAFVERTLDTEGYWGDWTMHCSPLPAHASFRLITALRLYHSFPAVAGGRVQSEEEMTAASRDWRETILGFADEMSEENERACKESIGRICEELIERAERGIMDIKEEMRTSSEERYRKVLMTVELLWLEELTVGEAMLLIE</sequence>
<evidence type="ECO:0000313" key="1">
    <source>
        <dbReference type="EMBL" id="KAI9509365.1"/>
    </source>
</evidence>
<name>A0ACC0UCS5_9AGAM</name>
<accession>A0ACC0UCS5</accession>
<evidence type="ECO:0000313" key="2">
    <source>
        <dbReference type="Proteomes" id="UP001207468"/>
    </source>
</evidence>
<proteinExistence type="predicted"/>
<dbReference type="Proteomes" id="UP001207468">
    <property type="component" value="Unassembled WGS sequence"/>
</dbReference>
<reference evidence="1" key="1">
    <citation type="submission" date="2021-03" db="EMBL/GenBank/DDBJ databases">
        <title>Evolutionary priming and transition to the ectomycorrhizal habit in an iconic lineage of mushroom-forming fungi: is preadaptation a requirement?</title>
        <authorList>
            <consortium name="DOE Joint Genome Institute"/>
            <person name="Looney B.P."/>
            <person name="Miyauchi S."/>
            <person name="Morin E."/>
            <person name="Drula E."/>
            <person name="Courty P.E."/>
            <person name="Chicoki N."/>
            <person name="Fauchery L."/>
            <person name="Kohler A."/>
            <person name="Kuo A."/>
            <person name="LaButti K."/>
            <person name="Pangilinan J."/>
            <person name="Lipzen A."/>
            <person name="Riley R."/>
            <person name="Andreopoulos W."/>
            <person name="He G."/>
            <person name="Johnson J."/>
            <person name="Barry K.W."/>
            <person name="Grigoriev I.V."/>
            <person name="Nagy L."/>
            <person name="Hibbett D."/>
            <person name="Henrissat B."/>
            <person name="Matheny P.B."/>
            <person name="Labbe J."/>
            <person name="Martin A.F."/>
        </authorList>
    </citation>
    <scope>NUCLEOTIDE SEQUENCE</scope>
    <source>
        <strain evidence="1">BPL698</strain>
    </source>
</reference>
<keyword evidence="2" id="KW-1185">Reference proteome</keyword>
<organism evidence="1 2">
    <name type="scientific">Russula earlei</name>
    <dbReference type="NCBI Taxonomy" id="71964"/>
    <lineage>
        <taxon>Eukaryota</taxon>
        <taxon>Fungi</taxon>
        <taxon>Dikarya</taxon>
        <taxon>Basidiomycota</taxon>
        <taxon>Agaricomycotina</taxon>
        <taxon>Agaricomycetes</taxon>
        <taxon>Russulales</taxon>
        <taxon>Russulaceae</taxon>
        <taxon>Russula</taxon>
    </lineage>
</organism>
<gene>
    <name evidence="1" type="ORF">F5148DRAFT_766220</name>
</gene>
<comment type="caution">
    <text evidence="1">The sequence shown here is derived from an EMBL/GenBank/DDBJ whole genome shotgun (WGS) entry which is preliminary data.</text>
</comment>
<dbReference type="EMBL" id="JAGFNK010000066">
    <property type="protein sequence ID" value="KAI9509365.1"/>
    <property type="molecule type" value="Genomic_DNA"/>
</dbReference>
<protein>
    <submittedName>
        <fullName evidence="1">Uncharacterized protein</fullName>
    </submittedName>
</protein>